<dbReference type="PANTHER" id="PTHR43537">
    <property type="entry name" value="TRANSCRIPTIONAL REGULATOR, GNTR FAMILY"/>
    <property type="match status" value="1"/>
</dbReference>
<dbReference type="Pfam" id="PF07729">
    <property type="entry name" value="FCD"/>
    <property type="match status" value="1"/>
</dbReference>
<feature type="domain" description="HTH gntR-type" evidence="4">
    <location>
        <begin position="6"/>
        <end position="73"/>
    </location>
</feature>
<dbReference type="PRINTS" id="PR00035">
    <property type="entry name" value="HTHGNTR"/>
</dbReference>
<dbReference type="InterPro" id="IPR000524">
    <property type="entry name" value="Tscrpt_reg_HTH_GntR"/>
</dbReference>
<dbReference type="AlphaFoldDB" id="A0A2W5FNJ6"/>
<evidence type="ECO:0000256" key="1">
    <source>
        <dbReference type="ARBA" id="ARBA00023015"/>
    </source>
</evidence>
<dbReference type="SMART" id="SM00345">
    <property type="entry name" value="HTH_GNTR"/>
    <property type="match status" value="1"/>
</dbReference>
<protein>
    <submittedName>
        <fullName evidence="5">GntR family transcriptional regulator</fullName>
    </submittedName>
</protein>
<accession>A0A2W5FNJ6</accession>
<dbReference type="PANTHER" id="PTHR43537:SF49">
    <property type="entry name" value="TRANSCRIPTIONAL REGULATORY PROTEIN"/>
    <property type="match status" value="1"/>
</dbReference>
<evidence type="ECO:0000313" key="5">
    <source>
        <dbReference type="EMBL" id="PZP34546.1"/>
    </source>
</evidence>
<evidence type="ECO:0000259" key="4">
    <source>
        <dbReference type="PROSITE" id="PS50949"/>
    </source>
</evidence>
<dbReference type="SMART" id="SM00895">
    <property type="entry name" value="FCD"/>
    <property type="match status" value="1"/>
</dbReference>
<keyword evidence="2" id="KW-0238">DNA-binding</keyword>
<dbReference type="InterPro" id="IPR008920">
    <property type="entry name" value="TF_FadR/GntR_C"/>
</dbReference>
<proteinExistence type="predicted"/>
<dbReference type="InterPro" id="IPR011711">
    <property type="entry name" value="GntR_C"/>
</dbReference>
<reference evidence="5 6" key="1">
    <citation type="submission" date="2017-08" db="EMBL/GenBank/DDBJ databases">
        <title>Infants hospitalized years apart are colonized by the same room-sourced microbial strains.</title>
        <authorList>
            <person name="Brooks B."/>
            <person name="Olm M.R."/>
            <person name="Firek B.A."/>
            <person name="Baker R."/>
            <person name="Thomas B.C."/>
            <person name="Morowitz M.J."/>
            <person name="Banfield J.F."/>
        </authorList>
    </citation>
    <scope>NUCLEOTIDE SEQUENCE [LARGE SCALE GENOMIC DNA]</scope>
    <source>
        <strain evidence="5">S2_012_000_R2_81</strain>
    </source>
</reference>
<dbReference type="GO" id="GO:0003700">
    <property type="term" value="F:DNA-binding transcription factor activity"/>
    <property type="evidence" value="ECO:0007669"/>
    <property type="project" value="InterPro"/>
</dbReference>
<keyword evidence="3" id="KW-0804">Transcription</keyword>
<sequence>MATASQRLSEQLRETIEEEVATGKLKPGTHLDELELAARFGVSRTPIRETLSLLAGEGLVEIRPRRGAVVAQLSPARLVEMFEVMAELEAMSARLAARRIKDDALARLQAMHERCEQAAQAGDPDAYFYANEEFHQAVYRAAQNEYLIEQAFSLQRKLRPYRRLQLRVRNRLQRSLAEHQAVLDAIRANEPEQAAQAMRGHVMVQGDRFADLLVELRSFENAEA</sequence>
<evidence type="ECO:0000256" key="2">
    <source>
        <dbReference type="ARBA" id="ARBA00023125"/>
    </source>
</evidence>
<evidence type="ECO:0000313" key="6">
    <source>
        <dbReference type="Proteomes" id="UP000249633"/>
    </source>
</evidence>
<dbReference type="InterPro" id="IPR036388">
    <property type="entry name" value="WH-like_DNA-bd_sf"/>
</dbReference>
<dbReference type="Gene3D" id="1.10.10.10">
    <property type="entry name" value="Winged helix-like DNA-binding domain superfamily/Winged helix DNA-binding domain"/>
    <property type="match status" value="1"/>
</dbReference>
<dbReference type="SUPFAM" id="SSF48008">
    <property type="entry name" value="GntR ligand-binding domain-like"/>
    <property type="match status" value="1"/>
</dbReference>
<name>A0A2W5FNJ6_9BURK</name>
<dbReference type="SUPFAM" id="SSF46785">
    <property type="entry name" value="Winged helix' DNA-binding domain"/>
    <property type="match status" value="1"/>
</dbReference>
<dbReference type="EMBL" id="QFOD01000004">
    <property type="protein sequence ID" value="PZP34546.1"/>
    <property type="molecule type" value="Genomic_DNA"/>
</dbReference>
<keyword evidence="1" id="KW-0805">Transcription regulation</keyword>
<gene>
    <name evidence="5" type="ORF">DI603_06230</name>
</gene>
<dbReference type="InterPro" id="IPR036390">
    <property type="entry name" value="WH_DNA-bd_sf"/>
</dbReference>
<dbReference type="CDD" id="cd07377">
    <property type="entry name" value="WHTH_GntR"/>
    <property type="match status" value="1"/>
</dbReference>
<dbReference type="PROSITE" id="PS50949">
    <property type="entry name" value="HTH_GNTR"/>
    <property type="match status" value="1"/>
</dbReference>
<dbReference type="Proteomes" id="UP000249633">
    <property type="component" value="Unassembled WGS sequence"/>
</dbReference>
<comment type="caution">
    <text evidence="5">The sequence shown here is derived from an EMBL/GenBank/DDBJ whole genome shotgun (WGS) entry which is preliminary data.</text>
</comment>
<organism evidence="5 6">
    <name type="scientific">Roseateles depolymerans</name>
    <dbReference type="NCBI Taxonomy" id="76731"/>
    <lineage>
        <taxon>Bacteria</taxon>
        <taxon>Pseudomonadati</taxon>
        <taxon>Pseudomonadota</taxon>
        <taxon>Betaproteobacteria</taxon>
        <taxon>Burkholderiales</taxon>
        <taxon>Sphaerotilaceae</taxon>
        <taxon>Roseateles</taxon>
    </lineage>
</organism>
<evidence type="ECO:0000256" key="3">
    <source>
        <dbReference type="ARBA" id="ARBA00023163"/>
    </source>
</evidence>
<dbReference type="Gene3D" id="1.20.120.530">
    <property type="entry name" value="GntR ligand-binding domain-like"/>
    <property type="match status" value="1"/>
</dbReference>
<dbReference type="Pfam" id="PF00392">
    <property type="entry name" value="GntR"/>
    <property type="match status" value="1"/>
</dbReference>
<dbReference type="GO" id="GO:0003677">
    <property type="term" value="F:DNA binding"/>
    <property type="evidence" value="ECO:0007669"/>
    <property type="project" value="UniProtKB-KW"/>
</dbReference>